<name>A0ACC5W5H6_PANGG</name>
<accession>A0ACC5W5H6</accession>
<sequence>MNAGLISLWVIGALLVPQCLGDTDDSEYDYNSVTATTGYTDYTDYAFVYESDNYTPSIDYDLYVTPNRGIKHEQPSSVSGGMNQINDEASTLFRYYAVGLGLIVQRFCQ</sequence>
<reference evidence="1 2" key="1">
    <citation type="journal article" date="2022" name="bioRxiv">
        <title>An ancient truncated duplication of the anti-Mullerian hormone receptor type 2 gene is a potential conserved master sex determinant in the Pangasiidae catfish family.</title>
        <authorList>
            <person name="Wen M."/>
            <person name="Pan Q."/>
            <person name="Jouanno E."/>
            <person name="Montfort J."/>
            <person name="Zahm M."/>
            <person name="Cabau C."/>
            <person name="Klopp C."/>
            <person name="Iampietro C."/>
            <person name="Roques C."/>
            <person name="Bouchez O."/>
            <person name="Castinel A."/>
            <person name="Donnadieu C."/>
            <person name="Parrinello H."/>
            <person name="Poncet C."/>
            <person name="Belmonte E."/>
            <person name="Gautier V."/>
            <person name="Avarre J.-C."/>
            <person name="Dugue R."/>
            <person name="Gustiano R."/>
            <person name="Ha T.T.T."/>
            <person name="Campet M."/>
            <person name="Sriphairoj K."/>
            <person name="Ribolli J."/>
            <person name="de Almeida F.L."/>
            <person name="Desvignes T."/>
            <person name="Postlethwait J.H."/>
            <person name="Bucao C.F."/>
            <person name="Robinson-Rechavi M."/>
            <person name="Bobe J."/>
            <person name="Herpin A."/>
            <person name="Guiguen Y."/>
        </authorList>
    </citation>
    <scope>NUCLEOTIDE SEQUENCE [LARGE SCALE GENOMIC DNA]</scope>
    <source>
        <strain evidence="1">YG-Dec2019</strain>
    </source>
</reference>
<gene>
    <name evidence="1" type="ORF">PGIGA_G00001840</name>
</gene>
<protein>
    <submittedName>
        <fullName evidence="1">Uncharacterized protein</fullName>
    </submittedName>
</protein>
<dbReference type="EMBL" id="CM040454">
    <property type="protein sequence ID" value="MCI4374075.1"/>
    <property type="molecule type" value="Genomic_DNA"/>
</dbReference>
<comment type="caution">
    <text evidence="1">The sequence shown here is derived from an EMBL/GenBank/DDBJ whole genome shotgun (WGS) entry which is preliminary data.</text>
</comment>
<evidence type="ECO:0000313" key="2">
    <source>
        <dbReference type="Proteomes" id="UP000829447"/>
    </source>
</evidence>
<keyword evidence="2" id="KW-1185">Reference proteome</keyword>
<proteinExistence type="predicted"/>
<dbReference type="Proteomes" id="UP000829447">
    <property type="component" value="Linkage Group LG1"/>
</dbReference>
<evidence type="ECO:0000313" key="1">
    <source>
        <dbReference type="EMBL" id="MCI4374075.1"/>
    </source>
</evidence>
<organism evidence="1 2">
    <name type="scientific">Pangasianodon gigas</name>
    <name type="common">Mekong giant catfish</name>
    <name type="synonym">Pangasius gigas</name>
    <dbReference type="NCBI Taxonomy" id="30993"/>
    <lineage>
        <taxon>Eukaryota</taxon>
        <taxon>Metazoa</taxon>
        <taxon>Chordata</taxon>
        <taxon>Craniata</taxon>
        <taxon>Vertebrata</taxon>
        <taxon>Euteleostomi</taxon>
        <taxon>Actinopterygii</taxon>
        <taxon>Neopterygii</taxon>
        <taxon>Teleostei</taxon>
        <taxon>Ostariophysi</taxon>
        <taxon>Siluriformes</taxon>
        <taxon>Pangasiidae</taxon>
        <taxon>Pangasianodon</taxon>
    </lineage>
</organism>